<evidence type="ECO:0000256" key="1">
    <source>
        <dbReference type="ARBA" id="ARBA00022837"/>
    </source>
</evidence>
<dbReference type="AlphaFoldDB" id="A0A9P1CC16"/>
<comment type="caution">
    <text evidence="4">The sequence shown here is derived from an EMBL/GenBank/DDBJ whole genome shotgun (WGS) entry which is preliminary data.</text>
</comment>
<dbReference type="GO" id="GO:0005509">
    <property type="term" value="F:calcium ion binding"/>
    <property type="evidence" value="ECO:0007669"/>
    <property type="project" value="InterPro"/>
</dbReference>
<reference evidence="5" key="2">
    <citation type="submission" date="2024-04" db="EMBL/GenBank/DDBJ databases">
        <authorList>
            <person name="Chen Y."/>
            <person name="Shah S."/>
            <person name="Dougan E. K."/>
            <person name="Thang M."/>
            <person name="Chan C."/>
        </authorList>
    </citation>
    <scope>NUCLEOTIDE SEQUENCE [LARGE SCALE GENOMIC DNA]</scope>
</reference>
<dbReference type="EMBL" id="CAMXCT010001219">
    <property type="protein sequence ID" value="CAI3987923.1"/>
    <property type="molecule type" value="Genomic_DNA"/>
</dbReference>
<proteinExistence type="predicted"/>
<organism evidence="4">
    <name type="scientific">Cladocopium goreaui</name>
    <dbReference type="NCBI Taxonomy" id="2562237"/>
    <lineage>
        <taxon>Eukaryota</taxon>
        <taxon>Sar</taxon>
        <taxon>Alveolata</taxon>
        <taxon>Dinophyceae</taxon>
        <taxon>Suessiales</taxon>
        <taxon>Symbiodiniaceae</taxon>
        <taxon>Cladocopium</taxon>
    </lineage>
</organism>
<reference evidence="4" key="1">
    <citation type="submission" date="2022-10" db="EMBL/GenBank/DDBJ databases">
        <authorList>
            <person name="Chen Y."/>
            <person name="Dougan E. K."/>
            <person name="Chan C."/>
            <person name="Rhodes N."/>
            <person name="Thang M."/>
        </authorList>
    </citation>
    <scope>NUCLEOTIDE SEQUENCE</scope>
</reference>
<gene>
    <name evidence="4" type="ORF">C1SCF055_LOCUS15159</name>
</gene>
<dbReference type="PROSITE" id="PS00018">
    <property type="entry name" value="EF_HAND_1"/>
    <property type="match status" value="3"/>
</dbReference>
<dbReference type="EMBL" id="CAMXCT020001219">
    <property type="protein sequence ID" value="CAL1141298.1"/>
    <property type="molecule type" value="Genomic_DNA"/>
</dbReference>
<keyword evidence="7" id="KW-1185">Reference proteome</keyword>
<sequence length="775" mass="87096">MRIECVKVCAPAQLQELVEGGHSALARVRGVRIQVLALQLEHCFIKCELLEELEDSEPKGMNSEHVGHLVAAHGDTCEVGHFGECGEEGSLTDSVIVPSAKTAAKEPVKGITKDPSPPAHPAPPVRRKASVAGSLLERSLSFADCNVHQIGAAVLAEDPSTKFDAPFWCTLLTGSPADEFRSFQNRTLAFWIQVYNRWQDFGNWMPGKVPEFLDGEDLHKLLKLPTNKVVDIIKLFDPAGHKRLSTGTDGMRKCKVRICELMTAGVVLSRLIATRQKLKFVLGLFDVDDNRTLDETEFAAFVTAFIYGLGAAFGLRHKDDIMPSMKSIQTVVQRLYNRLGEIAASRLKELCRASTLDRTALAEAIRQRTSGSSSSASNPKSQPRQMVPFETLIGWCFREYQDPLALPYALSIERFCPKMQPLDEDPEAFMEESRKFYLSHRGPVAAPIESAVTHDASMLTRKEVVIARAIFQFCMDQGTFQMSHAELQAGLGRDDLTADLWYKLHPALEKVNDERSRSIKVDIFTFLRKLCPGVQPMHLRMFDGWLQQFDQMQHHQKFVEAGEQSVSALSQMIALPVIPDMELTKLERQFREIDVEGQGLITLQQIEQALNLDCEVLKKYDVSEDGFIDNHEFVAMMCPDEFRPPEMSGFDQEVLGSLLMSCVQRHRKDLDEQKALYAGGVERKNQMPASMRPEVPEETWAAWNAVFDRLDNDGDNVMSPSELRSSMLLSQRVCDQLIASAARVEGHEGIRRRDFLLALLDFHKWRRPGFVMSGS</sequence>
<evidence type="ECO:0000313" key="5">
    <source>
        <dbReference type="EMBL" id="CAL1141298.1"/>
    </source>
</evidence>
<feature type="compositionally biased region" description="Pro residues" evidence="2">
    <location>
        <begin position="115"/>
        <end position="124"/>
    </location>
</feature>
<evidence type="ECO:0000313" key="6">
    <source>
        <dbReference type="EMBL" id="CAL4775235.1"/>
    </source>
</evidence>
<protein>
    <submittedName>
        <fullName evidence="6">EF-hand domain-containing protein</fullName>
    </submittedName>
</protein>
<feature type="region of interest" description="Disordered" evidence="2">
    <location>
        <begin position="106"/>
        <end position="126"/>
    </location>
</feature>
<evidence type="ECO:0000256" key="2">
    <source>
        <dbReference type="SAM" id="MobiDB-lite"/>
    </source>
</evidence>
<dbReference type="InterPro" id="IPR002048">
    <property type="entry name" value="EF_hand_dom"/>
</dbReference>
<feature type="domain" description="EF-hand" evidence="3">
    <location>
        <begin position="581"/>
        <end position="616"/>
    </location>
</feature>
<evidence type="ECO:0000259" key="3">
    <source>
        <dbReference type="PROSITE" id="PS50222"/>
    </source>
</evidence>
<dbReference type="Proteomes" id="UP001152797">
    <property type="component" value="Unassembled WGS sequence"/>
</dbReference>
<dbReference type="EMBL" id="CAMXCT030001219">
    <property type="protein sequence ID" value="CAL4775235.1"/>
    <property type="molecule type" value="Genomic_DNA"/>
</dbReference>
<evidence type="ECO:0000313" key="7">
    <source>
        <dbReference type="Proteomes" id="UP001152797"/>
    </source>
</evidence>
<dbReference type="InterPro" id="IPR011992">
    <property type="entry name" value="EF-hand-dom_pair"/>
</dbReference>
<dbReference type="OrthoDB" id="410241at2759"/>
<feature type="domain" description="EF-hand" evidence="3">
    <location>
        <begin position="698"/>
        <end position="733"/>
    </location>
</feature>
<name>A0A9P1CC16_9DINO</name>
<dbReference type="SMART" id="SM00054">
    <property type="entry name" value="EFh"/>
    <property type="match status" value="4"/>
</dbReference>
<dbReference type="SUPFAM" id="SSF47473">
    <property type="entry name" value="EF-hand"/>
    <property type="match status" value="1"/>
</dbReference>
<evidence type="ECO:0000313" key="4">
    <source>
        <dbReference type="EMBL" id="CAI3987923.1"/>
    </source>
</evidence>
<keyword evidence="1" id="KW-0106">Calcium</keyword>
<dbReference type="PROSITE" id="PS50222">
    <property type="entry name" value="EF_HAND_2"/>
    <property type="match status" value="3"/>
</dbReference>
<dbReference type="Gene3D" id="1.10.238.10">
    <property type="entry name" value="EF-hand"/>
    <property type="match status" value="1"/>
</dbReference>
<feature type="domain" description="EF-hand" evidence="3">
    <location>
        <begin position="273"/>
        <end position="308"/>
    </location>
</feature>
<accession>A0A9P1CC16</accession>
<dbReference type="InterPro" id="IPR018247">
    <property type="entry name" value="EF_Hand_1_Ca_BS"/>
</dbReference>